<sequence>MLDIILYTILALLSISGVILTVLTLPGVWLVYIAVFILAWMGSFEIITPLILVILFVLSVFSTIADNIVMALGAKKLGGSNWGMLGAILGGIVGLMVGNILGMFVGPIVGATLFELIFARKDFKSSFKAGIGSFIGLFLGIVLKVGFTIGMIVYVLSLVI</sequence>
<comment type="caution">
    <text evidence="2">The sequence shown here is derived from an EMBL/GenBank/DDBJ whole genome shotgun (WGS) entry which is preliminary data.</text>
</comment>
<proteinExistence type="predicted"/>
<feature type="transmembrane region" description="Helical" evidence="1">
    <location>
        <begin position="85"/>
        <end position="118"/>
    </location>
</feature>
<dbReference type="InterPro" id="IPR007403">
    <property type="entry name" value="DUF456"/>
</dbReference>
<organism evidence="2 3">
    <name type="scientific">Candidatus Dojkabacteria bacterium HGW-Dojkabacteria-1</name>
    <dbReference type="NCBI Taxonomy" id="2013761"/>
    <lineage>
        <taxon>Bacteria</taxon>
        <taxon>Candidatus Dojkabacteria</taxon>
    </lineage>
</organism>
<evidence type="ECO:0000256" key="1">
    <source>
        <dbReference type="SAM" id="Phobius"/>
    </source>
</evidence>
<evidence type="ECO:0000313" key="3">
    <source>
        <dbReference type="Proteomes" id="UP000233417"/>
    </source>
</evidence>
<name>A0A2N2F374_9BACT</name>
<dbReference type="EMBL" id="PHAO01000001">
    <property type="protein sequence ID" value="PKN02642.1"/>
    <property type="molecule type" value="Genomic_DNA"/>
</dbReference>
<dbReference type="Pfam" id="PF04306">
    <property type="entry name" value="DUF456"/>
    <property type="match status" value="1"/>
</dbReference>
<dbReference type="Proteomes" id="UP000233417">
    <property type="component" value="Unassembled WGS sequence"/>
</dbReference>
<dbReference type="PANTHER" id="PTHR39165:SF1">
    <property type="entry name" value="DUF456 DOMAIN-CONTAINING PROTEIN"/>
    <property type="match status" value="1"/>
</dbReference>
<keyword evidence="1" id="KW-0472">Membrane</keyword>
<gene>
    <name evidence="2" type="ORF">CVU76_01220</name>
</gene>
<evidence type="ECO:0000313" key="2">
    <source>
        <dbReference type="EMBL" id="PKN02642.1"/>
    </source>
</evidence>
<dbReference type="PANTHER" id="PTHR39165">
    <property type="entry name" value="IG HYPOTHETICAL 17883"/>
    <property type="match status" value="1"/>
</dbReference>
<protein>
    <recommendedName>
        <fullName evidence="4">DUF456 domain-containing protein</fullName>
    </recommendedName>
</protein>
<feature type="transmembrane region" description="Helical" evidence="1">
    <location>
        <begin position="6"/>
        <end position="39"/>
    </location>
</feature>
<reference evidence="2 3" key="1">
    <citation type="journal article" date="2017" name="ISME J.">
        <title>Potential for microbial H2 and metal transformations associated with novel bacteria and archaea in deep terrestrial subsurface sediments.</title>
        <authorList>
            <person name="Hernsdorf A.W."/>
            <person name="Amano Y."/>
            <person name="Miyakawa K."/>
            <person name="Ise K."/>
            <person name="Suzuki Y."/>
            <person name="Anantharaman K."/>
            <person name="Probst A."/>
            <person name="Burstein D."/>
            <person name="Thomas B.C."/>
            <person name="Banfield J.F."/>
        </authorList>
    </citation>
    <scope>NUCLEOTIDE SEQUENCE [LARGE SCALE GENOMIC DNA]</scope>
    <source>
        <strain evidence="2">HGW-Dojkabacteria-1</strain>
    </source>
</reference>
<feature type="transmembrane region" description="Helical" evidence="1">
    <location>
        <begin position="130"/>
        <end position="156"/>
    </location>
</feature>
<feature type="transmembrane region" description="Helical" evidence="1">
    <location>
        <begin position="46"/>
        <end position="65"/>
    </location>
</feature>
<keyword evidence="1" id="KW-0812">Transmembrane</keyword>
<dbReference type="AlphaFoldDB" id="A0A2N2F374"/>
<accession>A0A2N2F374</accession>
<evidence type="ECO:0008006" key="4">
    <source>
        <dbReference type="Google" id="ProtNLM"/>
    </source>
</evidence>
<keyword evidence="1" id="KW-1133">Transmembrane helix</keyword>